<dbReference type="SUPFAM" id="SSF57701">
    <property type="entry name" value="Zn2/Cys6 DNA-binding domain"/>
    <property type="match status" value="1"/>
</dbReference>
<reference evidence="7" key="1">
    <citation type="submission" date="2022-12" db="EMBL/GenBank/DDBJ databases">
        <authorList>
            <person name="Petersen C."/>
        </authorList>
    </citation>
    <scope>NUCLEOTIDE SEQUENCE</scope>
    <source>
        <strain evidence="7">IBT 15544</strain>
    </source>
</reference>
<dbReference type="Pfam" id="PF00172">
    <property type="entry name" value="Zn_clus"/>
    <property type="match status" value="1"/>
</dbReference>
<dbReference type="Gene3D" id="4.10.240.10">
    <property type="entry name" value="Zn(2)-C6 fungal-type DNA-binding domain"/>
    <property type="match status" value="1"/>
</dbReference>
<evidence type="ECO:0000256" key="3">
    <source>
        <dbReference type="ARBA" id="ARBA00023125"/>
    </source>
</evidence>
<dbReference type="OrthoDB" id="445007at2759"/>
<name>A0A9W9NHB5_9EURO</name>
<dbReference type="InterPro" id="IPR036864">
    <property type="entry name" value="Zn2-C6_fun-type_DNA-bd_sf"/>
</dbReference>
<dbReference type="PROSITE" id="PS50048">
    <property type="entry name" value="ZN2_CY6_FUNGAL_2"/>
    <property type="match status" value="1"/>
</dbReference>
<keyword evidence="2" id="KW-0805">Transcription regulation</keyword>
<organism evidence="7 8">
    <name type="scientific">Penicillium cinerascens</name>
    <dbReference type="NCBI Taxonomy" id="70096"/>
    <lineage>
        <taxon>Eukaryota</taxon>
        <taxon>Fungi</taxon>
        <taxon>Dikarya</taxon>
        <taxon>Ascomycota</taxon>
        <taxon>Pezizomycotina</taxon>
        <taxon>Eurotiomycetes</taxon>
        <taxon>Eurotiomycetidae</taxon>
        <taxon>Eurotiales</taxon>
        <taxon>Aspergillaceae</taxon>
        <taxon>Penicillium</taxon>
    </lineage>
</organism>
<dbReference type="Pfam" id="PF04082">
    <property type="entry name" value="Fungal_trans"/>
    <property type="match status" value="1"/>
</dbReference>
<dbReference type="CDD" id="cd12148">
    <property type="entry name" value="fungal_TF_MHR"/>
    <property type="match status" value="1"/>
</dbReference>
<proteinExistence type="predicted"/>
<evidence type="ECO:0000256" key="4">
    <source>
        <dbReference type="ARBA" id="ARBA00023163"/>
    </source>
</evidence>
<dbReference type="Proteomes" id="UP001150904">
    <property type="component" value="Unassembled WGS sequence"/>
</dbReference>
<dbReference type="GO" id="GO:0003677">
    <property type="term" value="F:DNA binding"/>
    <property type="evidence" value="ECO:0007669"/>
    <property type="project" value="UniProtKB-KW"/>
</dbReference>
<dbReference type="PANTHER" id="PTHR47785">
    <property type="entry name" value="ZN(II)2CYS6 TRANSCRIPTION FACTOR (EUROFUNG)-RELATED-RELATED"/>
    <property type="match status" value="1"/>
</dbReference>
<dbReference type="InterPro" id="IPR007219">
    <property type="entry name" value="XnlR_reg_dom"/>
</dbReference>
<comment type="caution">
    <text evidence="7">The sequence shown here is derived from an EMBL/GenBank/DDBJ whole genome shotgun (WGS) entry which is preliminary data.</text>
</comment>
<evidence type="ECO:0000256" key="5">
    <source>
        <dbReference type="ARBA" id="ARBA00023242"/>
    </source>
</evidence>
<evidence type="ECO:0000259" key="6">
    <source>
        <dbReference type="PROSITE" id="PS50048"/>
    </source>
</evidence>
<sequence length="634" mass="72108">MDFPRKRALVACTFCRHRKRKCDGQRPACGFCAGSGARCVYQENSNEKYHTKRSSSDLELLIVSVRSEADIPAELVLRLDRLESLIQHQTTVISALSNRLLSIEEKDKNCPSPFNSSTSENLRGNNVSHTSLIYSSLAGDMSTSIDSRMRYQYNDDPLLIPLGHQTPTGSLLGLERIRSLIGDYSQDFFLFLESERSLQPLVPRVSYSSLLERLNARPESTDFLVSSFRTHVHSQFPIIEHEPFHDMFETFLRTSEGKSSSDALCLIILALGEISSNTTEVYDTESQPDGNGSEYFAHAHRLLTTEGLTLFSRDIRVPMAYFLSSIYFRYRGRPLEAWKMIHTASTGVQLMFSYLQDRTIPQEQHDMLIRIAWSCYVLECIEMSSDDLAEFHFPRSGIEILVEGLPFPEFTNPTDRNGLIFLAMCSIRKLLNRIHNTMYANKPETDGPLSSKPNNPPSVVSLEALNIELSRQLKTWFDSLPESIKPNLQDPNLRDLQDGQLRSRYYAARHILGRPCLVFAAQSKDVQLTKYLMDNCEICVDSCRNFVLGTVHLLHRRTHSIWLRLQALLAAIFVLAIAKGTPSLTALVPDFDELLGKAIQSIEPWAQYHETADAILNIFKTIRRKLRFHVMNIS</sequence>
<gene>
    <name evidence="7" type="ORF">N7498_000778</name>
</gene>
<accession>A0A9W9NHB5</accession>
<reference evidence="7" key="2">
    <citation type="journal article" date="2023" name="IMA Fungus">
        <title>Comparative genomic study of the Penicillium genus elucidates a diverse pangenome and 15 lateral gene transfer events.</title>
        <authorList>
            <person name="Petersen C."/>
            <person name="Sorensen T."/>
            <person name="Nielsen M.R."/>
            <person name="Sondergaard T.E."/>
            <person name="Sorensen J.L."/>
            <person name="Fitzpatrick D.A."/>
            <person name="Frisvad J.C."/>
            <person name="Nielsen K.L."/>
        </authorList>
    </citation>
    <scope>NUCLEOTIDE SEQUENCE</scope>
    <source>
        <strain evidence="7">IBT 15544</strain>
    </source>
</reference>
<evidence type="ECO:0000256" key="1">
    <source>
        <dbReference type="ARBA" id="ARBA00022723"/>
    </source>
</evidence>
<protein>
    <recommendedName>
        <fullName evidence="6">Zn(2)-C6 fungal-type domain-containing protein</fullName>
    </recommendedName>
</protein>
<dbReference type="GeneID" id="83175141"/>
<dbReference type="InterPro" id="IPR053181">
    <property type="entry name" value="EcdB-like_regulator"/>
</dbReference>
<keyword evidence="3" id="KW-0238">DNA-binding</keyword>
<keyword evidence="1" id="KW-0479">Metal-binding</keyword>
<dbReference type="EMBL" id="JAPQKR010000004">
    <property type="protein sequence ID" value="KAJ5218679.1"/>
    <property type="molecule type" value="Genomic_DNA"/>
</dbReference>
<dbReference type="GO" id="GO:0008270">
    <property type="term" value="F:zinc ion binding"/>
    <property type="evidence" value="ECO:0007669"/>
    <property type="project" value="InterPro"/>
</dbReference>
<feature type="domain" description="Zn(2)-C6 fungal-type" evidence="6">
    <location>
        <begin position="11"/>
        <end position="41"/>
    </location>
</feature>
<dbReference type="PROSITE" id="PS00463">
    <property type="entry name" value="ZN2_CY6_FUNGAL_1"/>
    <property type="match status" value="1"/>
</dbReference>
<keyword evidence="8" id="KW-1185">Reference proteome</keyword>
<keyword evidence="5" id="KW-0539">Nucleus</keyword>
<dbReference type="InterPro" id="IPR001138">
    <property type="entry name" value="Zn2Cys6_DnaBD"/>
</dbReference>
<dbReference type="GO" id="GO:0000981">
    <property type="term" value="F:DNA-binding transcription factor activity, RNA polymerase II-specific"/>
    <property type="evidence" value="ECO:0007669"/>
    <property type="project" value="InterPro"/>
</dbReference>
<dbReference type="GO" id="GO:0006351">
    <property type="term" value="P:DNA-templated transcription"/>
    <property type="evidence" value="ECO:0007669"/>
    <property type="project" value="InterPro"/>
</dbReference>
<keyword evidence="4" id="KW-0804">Transcription</keyword>
<evidence type="ECO:0000256" key="2">
    <source>
        <dbReference type="ARBA" id="ARBA00023015"/>
    </source>
</evidence>
<evidence type="ECO:0000313" key="7">
    <source>
        <dbReference type="EMBL" id="KAJ5218679.1"/>
    </source>
</evidence>
<dbReference type="SMART" id="SM00066">
    <property type="entry name" value="GAL4"/>
    <property type="match status" value="1"/>
</dbReference>
<dbReference type="CDD" id="cd00067">
    <property type="entry name" value="GAL4"/>
    <property type="match status" value="1"/>
</dbReference>
<dbReference type="AlphaFoldDB" id="A0A9W9NHB5"/>
<dbReference type="RefSeq" id="XP_058313252.1">
    <property type="nucleotide sequence ID" value="XM_058447841.1"/>
</dbReference>
<evidence type="ECO:0000313" key="8">
    <source>
        <dbReference type="Proteomes" id="UP001150904"/>
    </source>
</evidence>